<reference evidence="3" key="1">
    <citation type="submission" date="2022-08" db="UniProtKB">
        <authorList>
            <consortium name="EnsemblMetazoa"/>
        </authorList>
    </citation>
    <scope>IDENTIFICATION</scope>
    <source>
        <strain evidence="3">EBRO</strain>
    </source>
</reference>
<keyword evidence="2" id="KW-0812">Transmembrane</keyword>
<name>A0A182J2X1_ANOAO</name>
<evidence type="ECO:0000256" key="1">
    <source>
        <dbReference type="SAM" id="MobiDB-lite"/>
    </source>
</evidence>
<keyword evidence="2" id="KW-1133">Transmembrane helix</keyword>
<keyword evidence="2" id="KW-0472">Membrane</keyword>
<feature type="compositionally biased region" description="Acidic residues" evidence="1">
    <location>
        <begin position="42"/>
        <end position="56"/>
    </location>
</feature>
<feature type="transmembrane region" description="Helical" evidence="2">
    <location>
        <begin position="91"/>
        <end position="111"/>
    </location>
</feature>
<organism evidence="3">
    <name type="scientific">Anopheles atroparvus</name>
    <name type="common">European mosquito</name>
    <dbReference type="NCBI Taxonomy" id="41427"/>
    <lineage>
        <taxon>Eukaryota</taxon>
        <taxon>Metazoa</taxon>
        <taxon>Ecdysozoa</taxon>
        <taxon>Arthropoda</taxon>
        <taxon>Hexapoda</taxon>
        <taxon>Insecta</taxon>
        <taxon>Pterygota</taxon>
        <taxon>Neoptera</taxon>
        <taxon>Endopterygota</taxon>
        <taxon>Diptera</taxon>
        <taxon>Nematocera</taxon>
        <taxon>Culicoidea</taxon>
        <taxon>Culicidae</taxon>
        <taxon>Anophelinae</taxon>
        <taxon>Anopheles</taxon>
    </lineage>
</organism>
<feature type="region of interest" description="Disordered" evidence="1">
    <location>
        <begin position="1"/>
        <end position="65"/>
    </location>
</feature>
<evidence type="ECO:0000313" key="3">
    <source>
        <dbReference type="EnsemblMetazoa" id="AATE010354-PA.1"/>
    </source>
</evidence>
<dbReference type="VEuPathDB" id="VectorBase:AATE010354"/>
<protein>
    <submittedName>
        <fullName evidence="3">Uncharacterized protein</fullName>
    </submittedName>
</protein>
<sequence length="114" mass="12605">MKRQRGKGPIQQKYLSSGDETHQQQKELTGPQFVLSSRCPLSEEDDKDHDDDDDDATGIPFGWASPFRTQNVRDTRDEDVVRSEYVANGDLLPRAVTMTAAAAVVVVLVTATGR</sequence>
<accession>A0A182J2X1</accession>
<dbReference type="AlphaFoldDB" id="A0A182J2X1"/>
<evidence type="ECO:0000256" key="2">
    <source>
        <dbReference type="SAM" id="Phobius"/>
    </source>
</evidence>
<dbReference type="EnsemblMetazoa" id="AATE010354-RA">
    <property type="protein sequence ID" value="AATE010354-PA.1"/>
    <property type="gene ID" value="AATE010354"/>
</dbReference>
<proteinExistence type="predicted"/>